<comment type="similarity">
    <text evidence="1">Belongs to the folylpolyglutamate synthase family.</text>
</comment>
<evidence type="ECO:0000313" key="12">
    <source>
        <dbReference type="EMBL" id="HIS74699.1"/>
    </source>
</evidence>
<keyword evidence="7" id="KW-0460">Magnesium</keyword>
<protein>
    <recommendedName>
        <fullName evidence="2">tetrahydrofolate synthase</fullName>
        <ecNumber evidence="2">6.3.2.17</ecNumber>
    </recommendedName>
    <alternativeName>
        <fullName evidence="8">Tetrahydrofolylpolyglutamate synthase</fullName>
    </alternativeName>
</protein>
<evidence type="ECO:0000256" key="8">
    <source>
        <dbReference type="ARBA" id="ARBA00030592"/>
    </source>
</evidence>
<dbReference type="Pfam" id="PF08245">
    <property type="entry name" value="Mur_ligase_M"/>
    <property type="match status" value="1"/>
</dbReference>
<dbReference type="GO" id="GO:0004326">
    <property type="term" value="F:tetrahydrofolylpolyglutamate synthase activity"/>
    <property type="evidence" value="ECO:0007669"/>
    <property type="project" value="UniProtKB-EC"/>
</dbReference>
<gene>
    <name evidence="12" type="ORF">IAA86_06735</name>
</gene>
<evidence type="ECO:0000256" key="5">
    <source>
        <dbReference type="ARBA" id="ARBA00022741"/>
    </source>
</evidence>
<evidence type="ECO:0000259" key="11">
    <source>
        <dbReference type="Pfam" id="PF08245"/>
    </source>
</evidence>
<keyword evidence="6" id="KW-0067">ATP-binding</keyword>
<dbReference type="InterPro" id="IPR018109">
    <property type="entry name" value="Folylpolyglutamate_synth_CS"/>
</dbReference>
<sequence length="400" mass="45442">MQSAQSILTSTDKFHIDLGLERTLLALESLNNPQDYINFIHVAGTNGKGSVCAMLNEILCEHFLNSSVNVGLFTSPHLFSYCERIKINNVPITCDDLDKYIKIALEAGEELTEFELLSVAAMKYFYDKNVKYVILEVGLGGRYDSTNVIKKPICSVITTIDFDHTARLGSTIDEIAYQKAGIIKHNCPTVVSVDNKGYGVIKSCANKQNSSLYTVENNLKIEFDGKNNYVYINGKKLPFSLLGDWQSQNLALVLEAVKTLPFKVGEQTVADAIKKVKWRFRLEYDRDKNLLIDGAHNPSGIRALRDFLDKYFKNEKKTFIFGCLNNKDYEKMLEILLNEGDELYFYEFDYPNALKYEQLPDNIKQRSQKTCDPRKILDEKQNLKVVCGSLYMLGKLFNAG</sequence>
<dbReference type="PANTHER" id="PTHR11136:SF0">
    <property type="entry name" value="DIHYDROFOLATE SYNTHETASE-RELATED"/>
    <property type="match status" value="1"/>
</dbReference>
<name>A0A9D1FJH6_9BACT</name>
<proteinExistence type="inferred from homology"/>
<dbReference type="GO" id="GO:0005829">
    <property type="term" value="C:cytosol"/>
    <property type="evidence" value="ECO:0007669"/>
    <property type="project" value="TreeGrafter"/>
</dbReference>
<dbReference type="InterPro" id="IPR036565">
    <property type="entry name" value="Mur-like_cat_sf"/>
</dbReference>
<dbReference type="PIRSF" id="PIRSF001563">
    <property type="entry name" value="Folylpolyglu_synth"/>
    <property type="match status" value="1"/>
</dbReference>
<dbReference type="NCBIfam" id="TIGR01499">
    <property type="entry name" value="folC"/>
    <property type="match status" value="1"/>
</dbReference>
<dbReference type="Pfam" id="PF02875">
    <property type="entry name" value="Mur_ligase_C"/>
    <property type="match status" value="1"/>
</dbReference>
<reference evidence="12" key="2">
    <citation type="journal article" date="2021" name="PeerJ">
        <title>Extensive microbial diversity within the chicken gut microbiome revealed by metagenomics and culture.</title>
        <authorList>
            <person name="Gilroy R."/>
            <person name="Ravi A."/>
            <person name="Getino M."/>
            <person name="Pursley I."/>
            <person name="Horton D.L."/>
            <person name="Alikhan N.F."/>
            <person name="Baker D."/>
            <person name="Gharbi K."/>
            <person name="Hall N."/>
            <person name="Watson M."/>
            <person name="Adriaenssens E.M."/>
            <person name="Foster-Nyarko E."/>
            <person name="Jarju S."/>
            <person name="Secka A."/>
            <person name="Antonio M."/>
            <person name="Oren A."/>
            <person name="Chaudhuri R.R."/>
            <person name="La Ragione R."/>
            <person name="Hildebrand F."/>
            <person name="Pallen M.J."/>
        </authorList>
    </citation>
    <scope>NUCLEOTIDE SEQUENCE</scope>
    <source>
        <strain evidence="12">CHK152-2871</strain>
    </source>
</reference>
<evidence type="ECO:0000313" key="13">
    <source>
        <dbReference type="Proteomes" id="UP000886865"/>
    </source>
</evidence>
<dbReference type="PROSITE" id="PS01012">
    <property type="entry name" value="FOLYLPOLYGLU_SYNT_2"/>
    <property type="match status" value="1"/>
</dbReference>
<keyword evidence="3" id="KW-0436">Ligase</keyword>
<feature type="domain" description="Mur ligase central" evidence="11">
    <location>
        <begin position="42"/>
        <end position="237"/>
    </location>
</feature>
<feature type="domain" description="Mur ligase C-terminal" evidence="10">
    <location>
        <begin position="287"/>
        <end position="366"/>
    </location>
</feature>
<evidence type="ECO:0000256" key="3">
    <source>
        <dbReference type="ARBA" id="ARBA00022598"/>
    </source>
</evidence>
<dbReference type="EMBL" id="DVJQ01000056">
    <property type="protein sequence ID" value="HIS74699.1"/>
    <property type="molecule type" value="Genomic_DNA"/>
</dbReference>
<dbReference type="SUPFAM" id="SSF53623">
    <property type="entry name" value="MurD-like peptide ligases, catalytic domain"/>
    <property type="match status" value="1"/>
</dbReference>
<dbReference type="InterPro" id="IPR036615">
    <property type="entry name" value="Mur_ligase_C_dom_sf"/>
</dbReference>
<comment type="catalytic activity">
    <reaction evidence="9">
        <text>(6S)-5,6,7,8-tetrahydrofolyl-(gamma-L-Glu)(n) + L-glutamate + ATP = (6S)-5,6,7,8-tetrahydrofolyl-(gamma-L-Glu)(n+1) + ADP + phosphate + H(+)</text>
        <dbReference type="Rhea" id="RHEA:10580"/>
        <dbReference type="Rhea" id="RHEA-COMP:14738"/>
        <dbReference type="Rhea" id="RHEA-COMP:14740"/>
        <dbReference type="ChEBI" id="CHEBI:15378"/>
        <dbReference type="ChEBI" id="CHEBI:29985"/>
        <dbReference type="ChEBI" id="CHEBI:30616"/>
        <dbReference type="ChEBI" id="CHEBI:43474"/>
        <dbReference type="ChEBI" id="CHEBI:141005"/>
        <dbReference type="ChEBI" id="CHEBI:456216"/>
        <dbReference type="EC" id="6.3.2.17"/>
    </reaction>
</comment>
<keyword evidence="5" id="KW-0547">Nucleotide-binding</keyword>
<dbReference type="GO" id="GO:0005524">
    <property type="term" value="F:ATP binding"/>
    <property type="evidence" value="ECO:0007669"/>
    <property type="project" value="UniProtKB-KW"/>
</dbReference>
<evidence type="ECO:0000256" key="4">
    <source>
        <dbReference type="ARBA" id="ARBA00022723"/>
    </source>
</evidence>
<accession>A0A9D1FJH6</accession>
<keyword evidence="4" id="KW-0479">Metal-binding</keyword>
<dbReference type="GO" id="GO:0046872">
    <property type="term" value="F:metal ion binding"/>
    <property type="evidence" value="ECO:0007669"/>
    <property type="project" value="UniProtKB-KW"/>
</dbReference>
<dbReference type="Proteomes" id="UP000886865">
    <property type="component" value="Unassembled WGS sequence"/>
</dbReference>
<evidence type="ECO:0000256" key="9">
    <source>
        <dbReference type="ARBA" id="ARBA00047493"/>
    </source>
</evidence>
<dbReference type="InterPro" id="IPR001645">
    <property type="entry name" value="Folylpolyglutamate_synth"/>
</dbReference>
<evidence type="ECO:0000256" key="7">
    <source>
        <dbReference type="ARBA" id="ARBA00022842"/>
    </source>
</evidence>
<dbReference type="PANTHER" id="PTHR11136">
    <property type="entry name" value="FOLYLPOLYGLUTAMATE SYNTHASE-RELATED"/>
    <property type="match status" value="1"/>
</dbReference>
<dbReference type="Gene3D" id="3.90.190.20">
    <property type="entry name" value="Mur ligase, C-terminal domain"/>
    <property type="match status" value="1"/>
</dbReference>
<dbReference type="Gene3D" id="3.40.1190.10">
    <property type="entry name" value="Mur-like, catalytic domain"/>
    <property type="match status" value="1"/>
</dbReference>
<evidence type="ECO:0000256" key="1">
    <source>
        <dbReference type="ARBA" id="ARBA00008276"/>
    </source>
</evidence>
<dbReference type="SUPFAM" id="SSF53244">
    <property type="entry name" value="MurD-like peptide ligases, peptide-binding domain"/>
    <property type="match status" value="1"/>
</dbReference>
<evidence type="ECO:0000256" key="6">
    <source>
        <dbReference type="ARBA" id="ARBA00022840"/>
    </source>
</evidence>
<dbReference type="InterPro" id="IPR013221">
    <property type="entry name" value="Mur_ligase_cen"/>
</dbReference>
<dbReference type="GO" id="GO:0008841">
    <property type="term" value="F:dihydrofolate synthase activity"/>
    <property type="evidence" value="ECO:0007669"/>
    <property type="project" value="TreeGrafter"/>
</dbReference>
<evidence type="ECO:0000259" key="10">
    <source>
        <dbReference type="Pfam" id="PF02875"/>
    </source>
</evidence>
<organism evidence="12 13">
    <name type="scientific">Candidatus Galligastranaerophilus intestinavium</name>
    <dbReference type="NCBI Taxonomy" id="2840836"/>
    <lineage>
        <taxon>Bacteria</taxon>
        <taxon>Candidatus Galligastranaerophilus</taxon>
    </lineage>
</organism>
<dbReference type="AlphaFoldDB" id="A0A9D1FJH6"/>
<dbReference type="EC" id="6.3.2.17" evidence="2"/>
<comment type="caution">
    <text evidence="12">The sequence shown here is derived from an EMBL/GenBank/DDBJ whole genome shotgun (WGS) entry which is preliminary data.</text>
</comment>
<reference evidence="12" key="1">
    <citation type="submission" date="2020-10" db="EMBL/GenBank/DDBJ databases">
        <authorList>
            <person name="Gilroy R."/>
        </authorList>
    </citation>
    <scope>NUCLEOTIDE SEQUENCE</scope>
    <source>
        <strain evidence="12">CHK152-2871</strain>
    </source>
</reference>
<dbReference type="InterPro" id="IPR004101">
    <property type="entry name" value="Mur_ligase_C"/>
</dbReference>
<evidence type="ECO:0000256" key="2">
    <source>
        <dbReference type="ARBA" id="ARBA00013025"/>
    </source>
</evidence>